<dbReference type="RefSeq" id="WP_114088178.1">
    <property type="nucleotide sequence ID" value="NZ_JPWH01000006.1"/>
</dbReference>
<dbReference type="Pfam" id="PF05036">
    <property type="entry name" value="SPOR"/>
    <property type="match status" value="1"/>
</dbReference>
<dbReference type="InterPro" id="IPR007730">
    <property type="entry name" value="SPOR-like_dom"/>
</dbReference>
<evidence type="ECO:0000313" key="4">
    <source>
        <dbReference type="Proteomes" id="UP000252517"/>
    </source>
</evidence>
<proteinExistence type="predicted"/>
<sequence>MSAAITSALKPVPAPDPSNYQGQPRKRVPSLASVAIIFGAVLLAASGTAKAQNADLNSNADTVGGIDAIPTDLPGSARTITGQPAAPSGPLDLLELAKQRRQAYQARADMPDSQAQDFPLSSQYRHSAGNRQGKAGTRRVAPNPDVIQASIMTSETGASETSPAWTKTQPVQSQPQAKPQGSLATPATTPAPGIRRTGNPLFAAPKPAPNGATTNSLPDAETTGADAPAPVPTQTQQQPSPAPAPVKAAQQRSIVPPPSPAGTGAGAPALSANGNYAVQLGAFRSAIGAETYWASFAIRYPQLAETYHHYLGTVDVAGKGQLHRLRMGGFASLAAAKEKCRQLQADGIDCIGLSK</sequence>
<evidence type="ECO:0000313" key="3">
    <source>
        <dbReference type="EMBL" id="RCK51285.1"/>
    </source>
</evidence>
<gene>
    <name evidence="3" type="ORF">TH25_10035</name>
</gene>
<reference evidence="3 4" key="1">
    <citation type="submission" date="2014-07" db="EMBL/GenBank/DDBJ databases">
        <title>Draft genome sequence of Thalassospira profundimaris S25-3-2.</title>
        <authorList>
            <person name="Lai Q."/>
            <person name="Shao Z."/>
        </authorList>
    </citation>
    <scope>NUCLEOTIDE SEQUENCE [LARGE SCALE GENOMIC DNA]</scope>
    <source>
        <strain evidence="3 4">S25-3-2</strain>
    </source>
</reference>
<feature type="compositionally biased region" description="Low complexity" evidence="1">
    <location>
        <begin position="232"/>
        <end position="251"/>
    </location>
</feature>
<dbReference type="Proteomes" id="UP000252517">
    <property type="component" value="Unassembled WGS sequence"/>
</dbReference>
<dbReference type="AlphaFoldDB" id="A0A367XC85"/>
<dbReference type="OrthoDB" id="8479416at2"/>
<dbReference type="PROSITE" id="PS51724">
    <property type="entry name" value="SPOR"/>
    <property type="match status" value="1"/>
</dbReference>
<protein>
    <recommendedName>
        <fullName evidence="2">SPOR domain-containing protein</fullName>
    </recommendedName>
</protein>
<evidence type="ECO:0000259" key="2">
    <source>
        <dbReference type="PROSITE" id="PS51724"/>
    </source>
</evidence>
<dbReference type="InterPro" id="IPR036680">
    <property type="entry name" value="SPOR-like_sf"/>
</dbReference>
<name>A0A367XC85_9PROT</name>
<feature type="region of interest" description="Disordered" evidence="1">
    <location>
        <begin position="124"/>
        <end position="266"/>
    </location>
</feature>
<evidence type="ECO:0000256" key="1">
    <source>
        <dbReference type="SAM" id="MobiDB-lite"/>
    </source>
</evidence>
<comment type="caution">
    <text evidence="3">The sequence shown here is derived from an EMBL/GenBank/DDBJ whole genome shotgun (WGS) entry which is preliminary data.</text>
</comment>
<accession>A0A367XC85</accession>
<feature type="region of interest" description="Disordered" evidence="1">
    <location>
        <begin position="1"/>
        <end position="25"/>
    </location>
</feature>
<dbReference type="SUPFAM" id="SSF110997">
    <property type="entry name" value="Sporulation related repeat"/>
    <property type="match status" value="1"/>
</dbReference>
<feature type="compositionally biased region" description="Polar residues" evidence="1">
    <location>
        <begin position="150"/>
        <end position="188"/>
    </location>
</feature>
<dbReference type="EMBL" id="JPWH01000006">
    <property type="protein sequence ID" value="RCK51285.1"/>
    <property type="molecule type" value="Genomic_DNA"/>
</dbReference>
<dbReference type="GO" id="GO:0042834">
    <property type="term" value="F:peptidoglycan binding"/>
    <property type="evidence" value="ECO:0007669"/>
    <property type="project" value="InterPro"/>
</dbReference>
<dbReference type="Gene3D" id="3.30.70.1070">
    <property type="entry name" value="Sporulation related repeat"/>
    <property type="match status" value="1"/>
</dbReference>
<organism evidence="3 4">
    <name type="scientific">Thalassospira profundimaris</name>
    <dbReference type="NCBI Taxonomy" id="502049"/>
    <lineage>
        <taxon>Bacteria</taxon>
        <taxon>Pseudomonadati</taxon>
        <taxon>Pseudomonadota</taxon>
        <taxon>Alphaproteobacteria</taxon>
        <taxon>Rhodospirillales</taxon>
        <taxon>Thalassospiraceae</taxon>
        <taxon>Thalassospira</taxon>
    </lineage>
</organism>
<feature type="domain" description="SPOR" evidence="2">
    <location>
        <begin position="270"/>
        <end position="355"/>
    </location>
</feature>